<keyword evidence="4" id="KW-1185">Reference proteome</keyword>
<dbReference type="CDD" id="cd14845">
    <property type="entry name" value="L-Ala-D-Glu_peptidase_like"/>
    <property type="match status" value="1"/>
</dbReference>
<sequence length="147" mass="16712">MASRSISDLHPQLAYAFGKAEAEWLLINPTAPKPFLVATYRSSQEQQTLYDQPRDRKDNDGDGLIDEKDEFVTNARAGQSPHNYFPSLAFDIAFRNSKGATDYQVKWFADFAKLVLKTPGITWGGNFQSLIDRPHFELTGWEKLVKK</sequence>
<dbReference type="InterPro" id="IPR039561">
    <property type="entry name" value="Peptidase_M15C"/>
</dbReference>
<evidence type="ECO:0000313" key="4">
    <source>
        <dbReference type="Proteomes" id="UP001596106"/>
    </source>
</evidence>
<feature type="domain" description="Peptidase M15C" evidence="2">
    <location>
        <begin position="75"/>
        <end position="138"/>
    </location>
</feature>
<dbReference type="Pfam" id="PF13539">
    <property type="entry name" value="Peptidase_M15_4"/>
    <property type="match status" value="1"/>
</dbReference>
<dbReference type="RefSeq" id="WP_379851355.1">
    <property type="nucleotide sequence ID" value="NZ_JBHSMA010000021.1"/>
</dbReference>
<accession>A0ABW0IHY7</accession>
<dbReference type="Proteomes" id="UP001596106">
    <property type="component" value="Unassembled WGS sequence"/>
</dbReference>
<dbReference type="SUPFAM" id="SSF55166">
    <property type="entry name" value="Hedgehog/DD-peptidase"/>
    <property type="match status" value="1"/>
</dbReference>
<dbReference type="Gene3D" id="3.30.1380.10">
    <property type="match status" value="1"/>
</dbReference>
<organism evidence="3 4">
    <name type="scientific">Larkinella bovis</name>
    <dbReference type="NCBI Taxonomy" id="683041"/>
    <lineage>
        <taxon>Bacteria</taxon>
        <taxon>Pseudomonadati</taxon>
        <taxon>Bacteroidota</taxon>
        <taxon>Cytophagia</taxon>
        <taxon>Cytophagales</taxon>
        <taxon>Spirosomataceae</taxon>
        <taxon>Larkinella</taxon>
    </lineage>
</organism>
<dbReference type="EMBL" id="JBHSMA010000021">
    <property type="protein sequence ID" value="MFC5413129.1"/>
    <property type="molecule type" value="Genomic_DNA"/>
</dbReference>
<evidence type="ECO:0000313" key="3">
    <source>
        <dbReference type="EMBL" id="MFC5413129.1"/>
    </source>
</evidence>
<evidence type="ECO:0000256" key="1">
    <source>
        <dbReference type="SAM" id="MobiDB-lite"/>
    </source>
</evidence>
<name>A0ABW0IHY7_9BACT</name>
<reference evidence="4" key="1">
    <citation type="journal article" date="2019" name="Int. J. Syst. Evol. Microbiol.">
        <title>The Global Catalogue of Microorganisms (GCM) 10K type strain sequencing project: providing services to taxonomists for standard genome sequencing and annotation.</title>
        <authorList>
            <consortium name="The Broad Institute Genomics Platform"/>
            <consortium name="The Broad Institute Genome Sequencing Center for Infectious Disease"/>
            <person name="Wu L."/>
            <person name="Ma J."/>
        </authorList>
    </citation>
    <scope>NUCLEOTIDE SEQUENCE [LARGE SCALE GENOMIC DNA]</scope>
    <source>
        <strain evidence="4">CCUG 55250</strain>
    </source>
</reference>
<comment type="caution">
    <text evidence="3">The sequence shown here is derived from an EMBL/GenBank/DDBJ whole genome shotgun (WGS) entry which is preliminary data.</text>
</comment>
<proteinExistence type="predicted"/>
<evidence type="ECO:0000259" key="2">
    <source>
        <dbReference type="Pfam" id="PF13539"/>
    </source>
</evidence>
<dbReference type="InterPro" id="IPR009045">
    <property type="entry name" value="Zn_M74/Hedgehog-like"/>
</dbReference>
<protein>
    <submittedName>
        <fullName evidence="3">M15 family metallopeptidase</fullName>
    </submittedName>
</protein>
<feature type="region of interest" description="Disordered" evidence="1">
    <location>
        <begin position="44"/>
        <end position="65"/>
    </location>
</feature>
<gene>
    <name evidence="3" type="ORF">ACFPMF_27660</name>
</gene>